<gene>
    <name evidence="1" type="ORF">BT96DRAFT_943910</name>
</gene>
<dbReference type="EMBL" id="ML769572">
    <property type="protein sequence ID" value="KAE9393416.1"/>
    <property type="molecule type" value="Genomic_DNA"/>
</dbReference>
<protein>
    <submittedName>
        <fullName evidence="1">Uncharacterized protein</fullName>
    </submittedName>
</protein>
<keyword evidence="2" id="KW-1185">Reference proteome</keyword>
<dbReference type="AlphaFoldDB" id="A0A6A4H6J3"/>
<reference evidence="1" key="1">
    <citation type="journal article" date="2019" name="Environ. Microbiol.">
        <title>Fungal ecological strategies reflected in gene transcription - a case study of two litter decomposers.</title>
        <authorList>
            <person name="Barbi F."/>
            <person name="Kohler A."/>
            <person name="Barry K."/>
            <person name="Baskaran P."/>
            <person name="Daum C."/>
            <person name="Fauchery L."/>
            <person name="Ihrmark K."/>
            <person name="Kuo A."/>
            <person name="LaButti K."/>
            <person name="Lipzen A."/>
            <person name="Morin E."/>
            <person name="Grigoriev I.V."/>
            <person name="Henrissat B."/>
            <person name="Lindahl B."/>
            <person name="Martin F."/>
        </authorList>
    </citation>
    <scope>NUCLEOTIDE SEQUENCE</scope>
    <source>
        <strain evidence="1">JB14</strain>
    </source>
</reference>
<sequence>MSGLICLGPHGPLLTKSWDFNYILPWTRNAEDLRVPPLQDYTSNTAIFRHIQKHYGTMEFFVGKYIWSEAHLLCSGIPVSFTFGSLNHVHETFSKIKTFKTTGPIAQVPLEPGLSYTISGWRDHWDKEHVLKNCNGWSRAELSRIQDLLSWYQFYADIETPAEDNLAAAGLVQCHHLFRNKSDFVFLGSKIRMVLRASNIWLKPLNYLTNCNVYLFIASVKVAQLLDAPHFSFAEQAYFWSLDPTGSLKINKETQKLLGLPLFDTLVVGERWDPIGLSAVHEYMELKKLDPLEYSRAQNYPIFKLSGHVCDYDEFEIIDVASEGISSDPLDDNDAWELISQETQTDSLHMMRKLSSYLGASNVLRDIPIPIVAVLV</sequence>
<dbReference type="OrthoDB" id="3071542at2759"/>
<proteinExistence type="predicted"/>
<accession>A0A6A4H6J3</accession>
<evidence type="ECO:0000313" key="1">
    <source>
        <dbReference type="EMBL" id="KAE9393416.1"/>
    </source>
</evidence>
<evidence type="ECO:0000313" key="2">
    <source>
        <dbReference type="Proteomes" id="UP000799118"/>
    </source>
</evidence>
<name>A0A6A4H6J3_9AGAR</name>
<organism evidence="1 2">
    <name type="scientific">Gymnopus androsaceus JB14</name>
    <dbReference type="NCBI Taxonomy" id="1447944"/>
    <lineage>
        <taxon>Eukaryota</taxon>
        <taxon>Fungi</taxon>
        <taxon>Dikarya</taxon>
        <taxon>Basidiomycota</taxon>
        <taxon>Agaricomycotina</taxon>
        <taxon>Agaricomycetes</taxon>
        <taxon>Agaricomycetidae</taxon>
        <taxon>Agaricales</taxon>
        <taxon>Marasmiineae</taxon>
        <taxon>Omphalotaceae</taxon>
        <taxon>Gymnopus</taxon>
    </lineage>
</organism>
<dbReference type="Proteomes" id="UP000799118">
    <property type="component" value="Unassembled WGS sequence"/>
</dbReference>